<dbReference type="InterPro" id="IPR055446">
    <property type="entry name" value="RecD2_N_OB"/>
</dbReference>
<keyword evidence="7" id="KW-1185">Reference proteome</keyword>
<feature type="domain" description="AAA+ ATPase" evidence="5">
    <location>
        <begin position="356"/>
        <end position="504"/>
    </location>
</feature>
<dbReference type="Pfam" id="PF18335">
    <property type="entry name" value="SH3_13"/>
    <property type="match status" value="1"/>
</dbReference>
<dbReference type="NCBIfam" id="TIGR01448">
    <property type="entry name" value="recD_rel"/>
    <property type="match status" value="1"/>
</dbReference>
<dbReference type="Pfam" id="PF14520">
    <property type="entry name" value="HHH_5"/>
    <property type="match status" value="1"/>
</dbReference>
<comment type="caution">
    <text evidence="6">The sequence shown here is derived from an EMBL/GenBank/DDBJ whole genome shotgun (WGS) entry which is preliminary data.</text>
</comment>
<evidence type="ECO:0000259" key="5">
    <source>
        <dbReference type="SMART" id="SM00382"/>
    </source>
</evidence>
<dbReference type="InterPro" id="IPR041451">
    <property type="entry name" value="RecD2_SH13"/>
</dbReference>
<gene>
    <name evidence="6" type="primary">recD21</name>
    <name evidence="3" type="synonym">recD2</name>
    <name evidence="6" type="ORF">AXFE_03750</name>
</gene>
<dbReference type="InterPro" id="IPR003593">
    <property type="entry name" value="AAA+_ATPase"/>
</dbReference>
<evidence type="ECO:0000256" key="1">
    <source>
        <dbReference type="ARBA" id="ARBA00022741"/>
    </source>
</evidence>
<evidence type="ECO:0000313" key="7">
    <source>
        <dbReference type="Proteomes" id="UP000032360"/>
    </source>
</evidence>
<sequence>MEVSRVKLNSNQPRPTKTSGNESLSISGTVERVTFHSEESGFCVLKVVVPAVREEITVVGTIAQVSPGEYVEAEGFWRIDSNYGKQFQATRLVCSTPTSLEGIERYLGSKMVKGVGPHFAKLLVERFGSEIFNVIESDPKVLGEIRGIGEKRIAKITASWHAQVRIREIMVFLHSHGVGTARAVRIYKTYGDEAIEVVRANPYRLASEIRGIGFKTADLLAKSLGIASDSALRARAGVSYVLSELSNKGHCGAEVKTILELGEKLLEIDQLILRDAIDLEIGEGSLIPWEVDGVELIYLSPLYYAELGVATNIARLMRAPSPWREIVAERAIAWIEKKNSISLSLSQREAIELGVKSKVLVITGGPGVGKTTLLNSLIAIISARHQRVLLTAPTGRAAKRMSEATGELAKTIHRTLDFDPATLGFRFNQDNRLECDYLVIDEVSMIDVVLMNKLLSALPEHAGVVFVGDVDQLPSLGPGAVLSDIIESHVVPTVRLTEVFRQAGESMIVRNAHRINSGLLPILDDPGPKNDFYFIEAQDPAAIVERVVRVVTSRIPSRFHLDPISQVQVLTPMNRGGTGARALNESLAAVLSSNSNRITKFGNSFSVGDKVLQVVNNYDKDVFNGDIGIIQEIDLDEEVLSIDFENRRVAYDFGDLDEIVLAYATSIHKSQGSEYPCVVIPLSMSHYSMLDRNILYTALTRAKSLAVIVGDKRALAIAVSNRSSSKRLSGLRQQLTRAI</sequence>
<comment type="function">
    <text evidence="3">DNA-dependent ATPase and ATP-dependent 5'-3' DNA helicase. Has no activity on blunt DNA or DNA with 3'-overhangs, requires at least 10 bases of 5'-ssDNA for helicase activity.</text>
</comment>
<dbReference type="Gene3D" id="3.40.50.300">
    <property type="entry name" value="P-loop containing nucleotide triphosphate hydrolases"/>
    <property type="match status" value="2"/>
</dbReference>
<evidence type="ECO:0000256" key="2">
    <source>
        <dbReference type="ARBA" id="ARBA00022840"/>
    </source>
</evidence>
<evidence type="ECO:0000256" key="4">
    <source>
        <dbReference type="SAM" id="MobiDB-lite"/>
    </source>
</evidence>
<dbReference type="Gene3D" id="1.10.10.2220">
    <property type="match status" value="1"/>
</dbReference>
<dbReference type="Pfam" id="PF13245">
    <property type="entry name" value="AAA_19"/>
    <property type="match status" value="1"/>
</dbReference>
<dbReference type="SUPFAM" id="SSF52540">
    <property type="entry name" value="P-loop containing nucleoside triphosphate hydrolases"/>
    <property type="match status" value="2"/>
</dbReference>
<comment type="similarity">
    <text evidence="3">Belongs to the RecD family. RecD2 subfamily.</text>
</comment>
<accession>A0A0D8HNQ4</accession>
<dbReference type="SUPFAM" id="SSF47781">
    <property type="entry name" value="RuvA domain 2-like"/>
    <property type="match status" value="1"/>
</dbReference>
<dbReference type="Gene3D" id="2.30.30.940">
    <property type="match status" value="1"/>
</dbReference>
<dbReference type="Pfam" id="PF23139">
    <property type="entry name" value="OB_YrrC"/>
    <property type="match status" value="1"/>
</dbReference>
<dbReference type="InterPro" id="IPR029493">
    <property type="entry name" value="RecD2-like_HHH"/>
</dbReference>
<dbReference type="AlphaFoldDB" id="A0A0D8HNQ4"/>
<keyword evidence="3" id="KW-0413">Isomerase</keyword>
<keyword evidence="3 6" id="KW-0347">Helicase</keyword>
<evidence type="ECO:0000313" key="6">
    <source>
        <dbReference type="EMBL" id="KJF18766.1"/>
    </source>
</evidence>
<dbReference type="InterPro" id="IPR050534">
    <property type="entry name" value="Coronavir_polyprotein_1ab"/>
</dbReference>
<dbReference type="PANTHER" id="PTHR43788:SF6">
    <property type="entry name" value="DNA HELICASE B"/>
    <property type="match status" value="1"/>
</dbReference>
<dbReference type="Pfam" id="PF14490">
    <property type="entry name" value="HHH_RecD2"/>
    <property type="match status" value="1"/>
</dbReference>
<feature type="compositionally biased region" description="Polar residues" evidence="4">
    <location>
        <begin position="7"/>
        <end position="24"/>
    </location>
</feature>
<keyword evidence="2 3" id="KW-0067">ATP-binding</keyword>
<feature type="binding site" evidence="3">
    <location>
        <begin position="367"/>
        <end position="371"/>
    </location>
    <ligand>
        <name>ATP</name>
        <dbReference type="ChEBI" id="CHEBI:30616"/>
    </ligand>
</feature>
<dbReference type="InterPro" id="IPR010994">
    <property type="entry name" value="RuvA_2-like"/>
</dbReference>
<organism evidence="6 7">
    <name type="scientific">Acidithrix ferrooxidans</name>
    <dbReference type="NCBI Taxonomy" id="1280514"/>
    <lineage>
        <taxon>Bacteria</taxon>
        <taxon>Bacillati</taxon>
        <taxon>Actinomycetota</taxon>
        <taxon>Acidimicrobiia</taxon>
        <taxon>Acidimicrobiales</taxon>
        <taxon>Acidimicrobiaceae</taxon>
        <taxon>Acidithrix</taxon>
    </lineage>
</organism>
<feature type="region of interest" description="Disordered" evidence="4">
    <location>
        <begin position="1"/>
        <end position="24"/>
    </location>
</feature>
<dbReference type="GO" id="GO:0003677">
    <property type="term" value="F:DNA binding"/>
    <property type="evidence" value="ECO:0007669"/>
    <property type="project" value="UniProtKB-UniRule"/>
</dbReference>
<proteinExistence type="inferred from homology"/>
<dbReference type="GO" id="GO:0009338">
    <property type="term" value="C:exodeoxyribonuclease V complex"/>
    <property type="evidence" value="ECO:0007669"/>
    <property type="project" value="TreeGrafter"/>
</dbReference>
<dbReference type="InterPro" id="IPR006345">
    <property type="entry name" value="RecD2"/>
</dbReference>
<dbReference type="EMBL" id="JXYS01000007">
    <property type="protein sequence ID" value="KJF18766.1"/>
    <property type="molecule type" value="Genomic_DNA"/>
</dbReference>
<keyword evidence="1 3" id="KW-0547">Nucleotide-binding</keyword>
<keyword evidence="3 6" id="KW-0378">Hydrolase</keyword>
<dbReference type="GO" id="GO:0043139">
    <property type="term" value="F:5'-3' DNA helicase activity"/>
    <property type="evidence" value="ECO:0007669"/>
    <property type="project" value="UniProtKB-UniRule"/>
</dbReference>
<dbReference type="GO" id="GO:0016887">
    <property type="term" value="F:ATP hydrolysis activity"/>
    <property type="evidence" value="ECO:0007669"/>
    <property type="project" value="RHEA"/>
</dbReference>
<dbReference type="EC" id="5.6.2.3" evidence="3"/>
<protein>
    <recommendedName>
        <fullName evidence="3">ATP-dependent RecD2 DNA helicase</fullName>
        <ecNumber evidence="3">5.6.2.3</ecNumber>
    </recommendedName>
    <alternativeName>
        <fullName evidence="3">DNA 5'-3' helicase subunit RecD2</fullName>
    </alternativeName>
</protein>
<dbReference type="SMART" id="SM00382">
    <property type="entry name" value="AAA"/>
    <property type="match status" value="1"/>
</dbReference>
<dbReference type="InterPro" id="IPR027785">
    <property type="entry name" value="UvrD-like_helicase_C"/>
</dbReference>
<dbReference type="CDD" id="cd17933">
    <property type="entry name" value="DEXSc_RecD-like"/>
    <property type="match status" value="1"/>
</dbReference>
<comment type="catalytic activity">
    <reaction evidence="3">
        <text>ATP + H2O = ADP + phosphate + H(+)</text>
        <dbReference type="Rhea" id="RHEA:13065"/>
        <dbReference type="ChEBI" id="CHEBI:15377"/>
        <dbReference type="ChEBI" id="CHEBI:15378"/>
        <dbReference type="ChEBI" id="CHEBI:30616"/>
        <dbReference type="ChEBI" id="CHEBI:43474"/>
        <dbReference type="ChEBI" id="CHEBI:456216"/>
        <dbReference type="EC" id="5.6.2.3"/>
    </reaction>
</comment>
<dbReference type="STRING" id="1280514.AXFE_03750"/>
<name>A0A0D8HNQ4_9ACTN</name>
<dbReference type="Pfam" id="PF13538">
    <property type="entry name" value="UvrD_C_2"/>
    <property type="match status" value="1"/>
</dbReference>
<dbReference type="CDD" id="cd18809">
    <property type="entry name" value="SF1_C_RecD"/>
    <property type="match status" value="1"/>
</dbReference>
<dbReference type="PATRIC" id="fig|1280514.3.peg.518"/>
<keyword evidence="3" id="KW-0238">DNA-binding</keyword>
<dbReference type="PANTHER" id="PTHR43788">
    <property type="entry name" value="DNA2/NAM7 HELICASE FAMILY MEMBER"/>
    <property type="match status" value="1"/>
</dbReference>
<dbReference type="GO" id="GO:0017116">
    <property type="term" value="F:single-stranded DNA helicase activity"/>
    <property type="evidence" value="ECO:0007669"/>
    <property type="project" value="TreeGrafter"/>
</dbReference>
<dbReference type="GO" id="GO:0006310">
    <property type="term" value="P:DNA recombination"/>
    <property type="evidence" value="ECO:0007669"/>
    <property type="project" value="InterPro"/>
</dbReference>
<reference evidence="6 7" key="1">
    <citation type="submission" date="2015-01" db="EMBL/GenBank/DDBJ databases">
        <title>Draft genome of the acidophilic iron oxidizer Acidithrix ferrooxidans strain Py-F3.</title>
        <authorList>
            <person name="Poehlein A."/>
            <person name="Eisen S."/>
            <person name="Schloemann M."/>
            <person name="Johnson B.D."/>
            <person name="Daniel R."/>
            <person name="Muehling M."/>
        </authorList>
    </citation>
    <scope>NUCLEOTIDE SEQUENCE [LARGE SCALE GENOMIC DNA]</scope>
    <source>
        <strain evidence="6 7">Py-F3</strain>
    </source>
</reference>
<dbReference type="Proteomes" id="UP000032360">
    <property type="component" value="Unassembled WGS sequence"/>
</dbReference>
<dbReference type="Gene3D" id="1.10.150.20">
    <property type="entry name" value="5' to 3' exonuclease, C-terminal subdomain"/>
    <property type="match status" value="1"/>
</dbReference>
<dbReference type="HAMAP" id="MF_01488">
    <property type="entry name" value="RecD2"/>
    <property type="match status" value="1"/>
</dbReference>
<evidence type="ECO:0000256" key="3">
    <source>
        <dbReference type="HAMAP-Rule" id="MF_01488"/>
    </source>
</evidence>
<dbReference type="InterPro" id="IPR027417">
    <property type="entry name" value="P-loop_NTPase"/>
</dbReference>
<dbReference type="GO" id="GO:0005524">
    <property type="term" value="F:ATP binding"/>
    <property type="evidence" value="ECO:0007669"/>
    <property type="project" value="UniProtKB-UniRule"/>
</dbReference>